<keyword evidence="6" id="KW-0695">RNA-directed DNA polymerase</keyword>
<evidence type="ECO:0000259" key="9">
    <source>
        <dbReference type="PROSITE" id="PS50878"/>
    </source>
</evidence>
<dbReference type="Pfam" id="PF00078">
    <property type="entry name" value="RVT_1"/>
    <property type="match status" value="1"/>
</dbReference>
<protein>
    <recommendedName>
        <fullName evidence="1">RNA-directed DNA polymerase</fullName>
        <ecNumber evidence="1">2.7.7.49</ecNumber>
    </recommendedName>
</protein>
<proteinExistence type="inferred from homology"/>
<dbReference type="InterPro" id="IPR000123">
    <property type="entry name" value="Reverse_transcriptase_msDNA"/>
</dbReference>
<dbReference type="EMBL" id="NPDN01000013">
    <property type="protein sequence ID" value="PJZ23947.1"/>
    <property type="molecule type" value="Genomic_DNA"/>
</dbReference>
<dbReference type="EC" id="2.7.7.49" evidence="1"/>
<name>A0A2M9X8C6_9LEPT</name>
<dbReference type="GO" id="GO:0003964">
    <property type="term" value="F:RNA-directed DNA polymerase activity"/>
    <property type="evidence" value="ECO:0007669"/>
    <property type="project" value="UniProtKB-KW"/>
</dbReference>
<dbReference type="OrthoDB" id="9780724at2"/>
<dbReference type="GO" id="GO:0003723">
    <property type="term" value="F:RNA binding"/>
    <property type="evidence" value="ECO:0007669"/>
    <property type="project" value="InterPro"/>
</dbReference>
<evidence type="ECO:0000256" key="8">
    <source>
        <dbReference type="ARBA" id="ARBA00048173"/>
    </source>
</evidence>
<keyword evidence="2" id="KW-0808">Transferase</keyword>
<evidence type="ECO:0000256" key="1">
    <source>
        <dbReference type="ARBA" id="ARBA00012493"/>
    </source>
</evidence>
<feature type="domain" description="Reverse transcriptase" evidence="9">
    <location>
        <begin position="23"/>
        <end position="233"/>
    </location>
</feature>
<evidence type="ECO:0000313" key="11">
    <source>
        <dbReference type="Proteomes" id="UP000232196"/>
    </source>
</evidence>
<evidence type="ECO:0000256" key="6">
    <source>
        <dbReference type="ARBA" id="ARBA00022918"/>
    </source>
</evidence>
<dbReference type="CDD" id="cd03487">
    <property type="entry name" value="RT_Bac_retron_II"/>
    <property type="match status" value="1"/>
</dbReference>
<dbReference type="RefSeq" id="WP_100708232.1">
    <property type="nucleotide sequence ID" value="NZ_NPDL01000001.1"/>
</dbReference>
<dbReference type="GO" id="GO:0046872">
    <property type="term" value="F:metal ion binding"/>
    <property type="evidence" value="ECO:0007669"/>
    <property type="project" value="UniProtKB-KW"/>
</dbReference>
<gene>
    <name evidence="10" type="ORF">CH357_18400</name>
</gene>
<dbReference type="Proteomes" id="UP000232196">
    <property type="component" value="Unassembled WGS sequence"/>
</dbReference>
<comment type="similarity">
    <text evidence="7">Belongs to the bacterial reverse transcriptase family.</text>
</comment>
<evidence type="ECO:0000256" key="4">
    <source>
        <dbReference type="ARBA" id="ARBA00022723"/>
    </source>
</evidence>
<sequence>MLLLDFPNIRHKGDLIKYFQTNTETFDSVLVSKNKFAHVINIPKKKGGNREVIKLTNEDWKRFLKQINFSLHQLYTFPNCVQGFIPGRGIKSNSYFHLKNRQLLVCDIKDFYYSIKESDISNIFKYFKASDEIANLLAKLCTFEGILFPGLNTSPTLANLYCEKMDEKLSILMTSHQGVYTRYADDLTFSSNQTLPNLKDISELLENYNFKLQERKTRYSSPGQRQYVTGLSISDKRVPRLPRNFKRNIRLLVHLAEKLGVKEYHENLNSRNLFTLKGQLVFAMHIEPIFAKKYLVRLNRLI</sequence>
<dbReference type="InterPro" id="IPR000477">
    <property type="entry name" value="RT_dom"/>
</dbReference>
<dbReference type="PRINTS" id="PR00866">
    <property type="entry name" value="RNADNAPOLMS"/>
</dbReference>
<reference evidence="10 11" key="1">
    <citation type="submission" date="2017-07" db="EMBL/GenBank/DDBJ databases">
        <title>Leptospira spp. isolated from tropical soils.</title>
        <authorList>
            <person name="Thibeaux R."/>
            <person name="Iraola G."/>
            <person name="Ferres I."/>
            <person name="Bierque E."/>
            <person name="Girault D."/>
            <person name="Soupe-Gilbert M.-E."/>
            <person name="Picardeau M."/>
            <person name="Goarant C."/>
        </authorList>
    </citation>
    <scope>NUCLEOTIDE SEQUENCE [LARGE SCALE GENOMIC DNA]</scope>
    <source>
        <strain evidence="10 11">MCA1-C-A1</strain>
    </source>
</reference>
<keyword evidence="5" id="KW-0460">Magnesium</keyword>
<comment type="caution">
    <text evidence="10">The sequence shown here is derived from an EMBL/GenBank/DDBJ whole genome shotgun (WGS) entry which is preliminary data.</text>
</comment>
<keyword evidence="3" id="KW-0548">Nucleotidyltransferase</keyword>
<keyword evidence="4" id="KW-0479">Metal-binding</keyword>
<dbReference type="Gene3D" id="3.30.70.270">
    <property type="match status" value="1"/>
</dbReference>
<evidence type="ECO:0000313" key="10">
    <source>
        <dbReference type="EMBL" id="PJZ23947.1"/>
    </source>
</evidence>
<dbReference type="AlphaFoldDB" id="A0A2M9X8C6"/>
<comment type="catalytic activity">
    <reaction evidence="8">
        <text>DNA(n) + a 2'-deoxyribonucleoside 5'-triphosphate = DNA(n+1) + diphosphate</text>
        <dbReference type="Rhea" id="RHEA:22508"/>
        <dbReference type="Rhea" id="RHEA-COMP:17339"/>
        <dbReference type="Rhea" id="RHEA-COMP:17340"/>
        <dbReference type="ChEBI" id="CHEBI:33019"/>
        <dbReference type="ChEBI" id="CHEBI:61560"/>
        <dbReference type="ChEBI" id="CHEBI:173112"/>
        <dbReference type="EC" id="2.7.7.49"/>
    </reaction>
</comment>
<dbReference type="PROSITE" id="PS50878">
    <property type="entry name" value="RT_POL"/>
    <property type="match status" value="1"/>
</dbReference>
<evidence type="ECO:0000256" key="5">
    <source>
        <dbReference type="ARBA" id="ARBA00022842"/>
    </source>
</evidence>
<keyword evidence="11" id="KW-1185">Reference proteome</keyword>
<dbReference type="InterPro" id="IPR043128">
    <property type="entry name" value="Rev_trsase/Diguanyl_cyclase"/>
</dbReference>
<evidence type="ECO:0000256" key="3">
    <source>
        <dbReference type="ARBA" id="ARBA00022695"/>
    </source>
</evidence>
<evidence type="ECO:0000256" key="7">
    <source>
        <dbReference type="ARBA" id="ARBA00034120"/>
    </source>
</evidence>
<dbReference type="InterPro" id="IPR051083">
    <property type="entry name" value="GrpII_Intron_Splice-Mob/Def"/>
</dbReference>
<dbReference type="PANTHER" id="PTHR34047">
    <property type="entry name" value="NUCLEAR INTRON MATURASE 1, MITOCHONDRIAL-RELATED"/>
    <property type="match status" value="1"/>
</dbReference>
<accession>A0A2M9X8C6</accession>
<evidence type="ECO:0000256" key="2">
    <source>
        <dbReference type="ARBA" id="ARBA00022679"/>
    </source>
</evidence>
<dbReference type="PANTHER" id="PTHR34047:SF7">
    <property type="entry name" value="RNA-DIRECTED DNA POLYMERASE"/>
    <property type="match status" value="1"/>
</dbReference>
<organism evidence="10 11">
    <name type="scientific">Leptospira hartskeerlii</name>
    <dbReference type="NCBI Taxonomy" id="2023177"/>
    <lineage>
        <taxon>Bacteria</taxon>
        <taxon>Pseudomonadati</taxon>
        <taxon>Spirochaetota</taxon>
        <taxon>Spirochaetia</taxon>
        <taxon>Leptospirales</taxon>
        <taxon>Leptospiraceae</taxon>
        <taxon>Leptospira</taxon>
    </lineage>
</organism>